<sequence>MGSESRLKMHSGHLLAHDTTNPSQTTPTSYNNLNRPGQNNTSNKTLLRGTASLIIWGSVDGTAVDEEALNAWWTNEHLPERLAIPGFLRTRRYYAHSHSESQSSSSSSHYLVWYEVSSLETLTSSAYTSALDDPTPNTKHFMPLLASMNRSACRLVYSTTRPELLVNTGAGGTLAHIVFQPPFSLVQRQELRSWIIDSAWSAVLAPYHACLALHFFEHDEHATRAGSSTKSYQAVRFQEDQSQTRGASGRTITEDNTTTSTTTPPPPPNSTTTSTSGGRWMLMLEFAEPLGASFGKAQVITDSIVRHLQALHADNVHARLYGLICALAV</sequence>
<feature type="region of interest" description="Disordered" evidence="1">
    <location>
        <begin position="227"/>
        <end position="275"/>
    </location>
</feature>
<dbReference type="SUPFAM" id="SSF54909">
    <property type="entry name" value="Dimeric alpha+beta barrel"/>
    <property type="match status" value="1"/>
</dbReference>
<dbReference type="Proteomes" id="UP001161757">
    <property type="component" value="Unassembled WGS sequence"/>
</dbReference>
<feature type="compositionally biased region" description="Polar residues" evidence="1">
    <location>
        <begin position="240"/>
        <end position="255"/>
    </location>
</feature>
<protein>
    <submittedName>
        <fullName evidence="2">Uncharacterized protein</fullName>
    </submittedName>
</protein>
<feature type="region of interest" description="Disordered" evidence="1">
    <location>
        <begin position="1"/>
        <end position="43"/>
    </location>
</feature>
<accession>A0AAN6ENB1</accession>
<dbReference type="EMBL" id="JAJGCB010000019">
    <property type="protein sequence ID" value="KAJ8988313.1"/>
    <property type="molecule type" value="Genomic_DNA"/>
</dbReference>
<proteinExistence type="predicted"/>
<feature type="compositionally biased region" description="Polar residues" evidence="1">
    <location>
        <begin position="18"/>
        <end position="43"/>
    </location>
</feature>
<gene>
    <name evidence="2" type="ORF">HRR80_007729</name>
</gene>
<organism evidence="2 3">
    <name type="scientific">Exophiala dermatitidis</name>
    <name type="common">Black yeast-like fungus</name>
    <name type="synonym">Wangiella dermatitidis</name>
    <dbReference type="NCBI Taxonomy" id="5970"/>
    <lineage>
        <taxon>Eukaryota</taxon>
        <taxon>Fungi</taxon>
        <taxon>Dikarya</taxon>
        <taxon>Ascomycota</taxon>
        <taxon>Pezizomycotina</taxon>
        <taxon>Eurotiomycetes</taxon>
        <taxon>Chaetothyriomycetidae</taxon>
        <taxon>Chaetothyriales</taxon>
        <taxon>Herpotrichiellaceae</taxon>
        <taxon>Exophiala</taxon>
    </lineage>
</organism>
<comment type="caution">
    <text evidence="2">The sequence shown here is derived from an EMBL/GenBank/DDBJ whole genome shotgun (WGS) entry which is preliminary data.</text>
</comment>
<dbReference type="AlphaFoldDB" id="A0AAN6ENB1"/>
<name>A0AAN6ENB1_EXODE</name>
<evidence type="ECO:0000256" key="1">
    <source>
        <dbReference type="SAM" id="MobiDB-lite"/>
    </source>
</evidence>
<reference evidence="2" key="1">
    <citation type="submission" date="2023-01" db="EMBL/GenBank/DDBJ databases">
        <title>Exophiala dermititidis isolated from Cystic Fibrosis Patient.</title>
        <authorList>
            <person name="Kurbessoian T."/>
            <person name="Crocker A."/>
            <person name="Murante D."/>
            <person name="Hogan D.A."/>
            <person name="Stajich J.E."/>
        </authorList>
    </citation>
    <scope>NUCLEOTIDE SEQUENCE</scope>
    <source>
        <strain evidence="2">Ex8</strain>
    </source>
</reference>
<evidence type="ECO:0000313" key="2">
    <source>
        <dbReference type="EMBL" id="KAJ8988313.1"/>
    </source>
</evidence>
<dbReference type="InterPro" id="IPR011008">
    <property type="entry name" value="Dimeric_a/b-barrel"/>
</dbReference>
<evidence type="ECO:0000313" key="3">
    <source>
        <dbReference type="Proteomes" id="UP001161757"/>
    </source>
</evidence>